<dbReference type="PROSITE" id="PS00166">
    <property type="entry name" value="ENOYL_COA_HYDRATASE"/>
    <property type="match status" value="1"/>
</dbReference>
<sequence>MNETLQIDRVGATAVLTMHRPEARNALDLAMRQAFGAAIAGIRDDAGIRAVVLTGAGGHFCAGGDVKAMVQGQGGQRDIFEGRERMRSLHRWFDELVDLEKPVIAAVDGAAFGAGLSLALAADFVLATPRAQFCCAFARLGFVPDMGAMYLLPRAIGLARAKDLVFSARVVHAPEALAIGLAQQIVPGDVRAAALAFAQRFHQAPTEALGIAKGVLNHAFESERRDVYAQEAMAQAMARESAFHQDAARRFLAKEPPAYQWPESPPPTP</sequence>
<comment type="similarity">
    <text evidence="1 2">Belongs to the enoyl-CoA hydratase/isomerase family.</text>
</comment>
<reference evidence="4" key="1">
    <citation type="submission" date="2006-12" db="EMBL/GenBank/DDBJ databases">
        <title>Complete sequence of chromosome 1 of Verminephrobacter eiseniae EF01-2.</title>
        <authorList>
            <person name="Copeland A."/>
            <person name="Lucas S."/>
            <person name="Lapidus A."/>
            <person name="Barry K."/>
            <person name="Detter J.C."/>
            <person name="Glavina del Rio T."/>
            <person name="Dalin E."/>
            <person name="Tice H."/>
            <person name="Pitluck S."/>
            <person name="Chertkov O."/>
            <person name="Brettin T."/>
            <person name="Bruce D."/>
            <person name="Han C."/>
            <person name="Tapia R."/>
            <person name="Gilna P."/>
            <person name="Schmutz J."/>
            <person name="Larimer F."/>
            <person name="Land M."/>
            <person name="Hauser L."/>
            <person name="Kyrpides N."/>
            <person name="Kim E."/>
            <person name="Stahl D."/>
            <person name="Richardson P."/>
        </authorList>
    </citation>
    <scope>NUCLEOTIDE SEQUENCE [LARGE SCALE GENOMIC DNA]</scope>
    <source>
        <strain evidence="4">EF01-2</strain>
    </source>
</reference>
<dbReference type="PANTHER" id="PTHR43459">
    <property type="entry name" value="ENOYL-COA HYDRATASE"/>
    <property type="match status" value="1"/>
</dbReference>
<dbReference type="Gene3D" id="3.90.226.10">
    <property type="entry name" value="2-enoyl-CoA Hydratase, Chain A, domain 1"/>
    <property type="match status" value="1"/>
</dbReference>
<evidence type="ECO:0000313" key="4">
    <source>
        <dbReference type="Proteomes" id="UP000000374"/>
    </source>
</evidence>
<dbReference type="eggNOG" id="COG1024">
    <property type="taxonomic scope" value="Bacteria"/>
</dbReference>
<dbReference type="InterPro" id="IPR014748">
    <property type="entry name" value="Enoyl-CoA_hydra_C"/>
</dbReference>
<evidence type="ECO:0000256" key="1">
    <source>
        <dbReference type="ARBA" id="ARBA00005254"/>
    </source>
</evidence>
<dbReference type="HOGENOM" id="CLU_009834_7_2_4"/>
<dbReference type="InterPro" id="IPR018376">
    <property type="entry name" value="Enoyl-CoA_hyd/isom_CS"/>
</dbReference>
<dbReference type="CDD" id="cd06558">
    <property type="entry name" value="crotonase-like"/>
    <property type="match status" value="1"/>
</dbReference>
<dbReference type="Gene3D" id="1.10.12.10">
    <property type="entry name" value="Lyase 2-enoyl-coa Hydratase, Chain A, domain 2"/>
    <property type="match status" value="1"/>
</dbReference>
<keyword evidence="4" id="KW-1185">Reference proteome</keyword>
<dbReference type="InterPro" id="IPR029045">
    <property type="entry name" value="ClpP/crotonase-like_dom_sf"/>
</dbReference>
<dbReference type="EMBL" id="CP000542">
    <property type="protein sequence ID" value="ABM58328.1"/>
    <property type="molecule type" value="Genomic_DNA"/>
</dbReference>
<evidence type="ECO:0000313" key="3">
    <source>
        <dbReference type="EMBL" id="ABM58328.1"/>
    </source>
</evidence>
<dbReference type="EC" id="4.2.1.17" evidence="3"/>
<dbReference type="Pfam" id="PF00378">
    <property type="entry name" value="ECH_1"/>
    <property type="match status" value="1"/>
</dbReference>
<dbReference type="OrthoDB" id="5291143at2"/>
<organism evidence="3 4">
    <name type="scientific">Verminephrobacter eiseniae (strain EF01-2)</name>
    <dbReference type="NCBI Taxonomy" id="391735"/>
    <lineage>
        <taxon>Bacteria</taxon>
        <taxon>Pseudomonadati</taxon>
        <taxon>Pseudomonadota</taxon>
        <taxon>Betaproteobacteria</taxon>
        <taxon>Burkholderiales</taxon>
        <taxon>Comamonadaceae</taxon>
        <taxon>Verminephrobacter</taxon>
    </lineage>
</organism>
<gene>
    <name evidence="3" type="ordered locus">Veis_2583</name>
</gene>
<dbReference type="GeneID" id="76461109"/>
<dbReference type="GO" id="GO:0004300">
    <property type="term" value="F:enoyl-CoA hydratase activity"/>
    <property type="evidence" value="ECO:0007669"/>
    <property type="project" value="UniProtKB-EC"/>
</dbReference>
<evidence type="ECO:0000256" key="2">
    <source>
        <dbReference type="RuleBase" id="RU003707"/>
    </source>
</evidence>
<dbReference type="AlphaFoldDB" id="A1WL21"/>
<dbReference type="InterPro" id="IPR001753">
    <property type="entry name" value="Enoyl-CoA_hydra/iso"/>
</dbReference>
<accession>A1WL21</accession>
<dbReference type="SUPFAM" id="SSF52096">
    <property type="entry name" value="ClpP/crotonase"/>
    <property type="match status" value="1"/>
</dbReference>
<keyword evidence="3" id="KW-0456">Lyase</keyword>
<dbReference type="RefSeq" id="WP_011810329.1">
    <property type="nucleotide sequence ID" value="NC_008786.1"/>
</dbReference>
<dbReference type="PANTHER" id="PTHR43459:SF1">
    <property type="entry name" value="EG:BACN32G11.4 PROTEIN"/>
    <property type="match status" value="1"/>
</dbReference>
<dbReference type="Proteomes" id="UP000000374">
    <property type="component" value="Chromosome"/>
</dbReference>
<dbReference type="KEGG" id="vei:Veis_2583"/>
<proteinExistence type="inferred from homology"/>
<name>A1WL21_VEREI</name>
<protein>
    <submittedName>
        <fullName evidence="3">Enoyl-CoA hydratase</fullName>
        <ecNumber evidence="3">4.2.1.17</ecNumber>
    </submittedName>
</protein>
<dbReference type="STRING" id="391735.Veis_2583"/>